<evidence type="ECO:0000256" key="3">
    <source>
        <dbReference type="ARBA" id="ARBA00023157"/>
    </source>
</evidence>
<gene>
    <name evidence="6" type="ORF">RR46_07146</name>
</gene>
<comment type="subcellular location">
    <subcellularLocation>
        <location evidence="1">Membrane</location>
        <topology evidence="1">Single-pass membrane protein</topology>
    </subcellularLocation>
</comment>
<dbReference type="Gene3D" id="2.60.40.10">
    <property type="entry name" value="Immunoglobulins"/>
    <property type="match status" value="4"/>
</dbReference>
<evidence type="ECO:0000313" key="7">
    <source>
        <dbReference type="Proteomes" id="UP000053268"/>
    </source>
</evidence>
<dbReference type="CDD" id="cd00096">
    <property type="entry name" value="Ig"/>
    <property type="match status" value="1"/>
</dbReference>
<evidence type="ECO:0000256" key="2">
    <source>
        <dbReference type="ARBA" id="ARBA00023136"/>
    </source>
</evidence>
<sequence>MQAAFVNNILFGRILSSLGNEYDGDLVSFDDVVVLRAVRGRDARLPCGQGKVFLDGPDSYVLWLKNDRDFLYRFPNENSGSRSLSRDRIFGTSCESGSCHDDTSLLLKRVSDQDAGIYRCRVHYQASPSQDYVIDVRLVESPGMPRVYSDSGVLIKQGYVGPLSLGSDLILVCEVDDEQPDTLVYWRRNGVVIERAHEARPGVLRAEVLVRNATRSELDAHYECLAQNADVTEPLTASVVIRMYLPPISVEIRLNQNFNFEAGQPRVVDCVVVGCVPPPSVTWHLGDNLLRPSVHKELHDGNYTVSSLTLAPSLRDNEHKLVCRAHNSHLPDEVFEDEVTLNVGYRPLCLTSREETVGAVQREAETLTCIVEASPEPIQFSWTFADSKTLYTSVKKVPGYHHRYSSTLTWLPREGDFGLLYCRATNSFGEQKKPCTYSITSGGPPQSPDCGILRSYPHTVRVECQKRWDGGRPQIIHLELFGSEGGLLHNVSNSAGHFHLSDVDEDNNLTAILYSSNNRGRSSSKTMYLQTASTLNASAITEHPVVTLKGQWLQALAGLLTIIVIVALVGVCLGMRSKHEDSDSPDLVLRSDGVFHREPDFEREERLLRTTNITVNQLAACQNATDLNDNECLWDNLIRTAFNDLPQGVYTEEQLFSHFTRKWDGILQQYASSPVPSCRVLVGCGSRLPQQDTCPASQHSYFV</sequence>
<keyword evidence="7" id="KW-1185">Reference proteome</keyword>
<dbReference type="Pfam" id="PF08205">
    <property type="entry name" value="C2-set_2"/>
    <property type="match status" value="1"/>
</dbReference>
<keyword evidence="2 4" id="KW-0472">Membrane</keyword>
<evidence type="ECO:0000256" key="4">
    <source>
        <dbReference type="SAM" id="Phobius"/>
    </source>
</evidence>
<reference evidence="6 7" key="1">
    <citation type="journal article" date="2015" name="Nat. Commun.">
        <title>Outbred genome sequencing and CRISPR/Cas9 gene editing in butterflies.</title>
        <authorList>
            <person name="Li X."/>
            <person name="Fan D."/>
            <person name="Zhang W."/>
            <person name="Liu G."/>
            <person name="Zhang L."/>
            <person name="Zhao L."/>
            <person name="Fang X."/>
            <person name="Chen L."/>
            <person name="Dong Y."/>
            <person name="Chen Y."/>
            <person name="Ding Y."/>
            <person name="Zhao R."/>
            <person name="Feng M."/>
            <person name="Zhu Y."/>
            <person name="Feng Y."/>
            <person name="Jiang X."/>
            <person name="Zhu D."/>
            <person name="Xiang H."/>
            <person name="Feng X."/>
            <person name="Li S."/>
            <person name="Wang J."/>
            <person name="Zhang G."/>
            <person name="Kronforst M.R."/>
            <person name="Wang W."/>
        </authorList>
    </citation>
    <scope>NUCLEOTIDE SEQUENCE [LARGE SCALE GENOMIC DNA]</scope>
    <source>
        <strain evidence="6">Ya'a_city_454_Px</strain>
        <tissue evidence="6">Whole body</tissue>
    </source>
</reference>
<keyword evidence="3" id="KW-1015">Disulfide bond</keyword>
<name>A0A194QAV6_PAPXU</name>
<feature type="domain" description="Ig-like" evidence="5">
    <location>
        <begin position="347"/>
        <end position="440"/>
    </location>
</feature>
<dbReference type="AlphaFoldDB" id="A0A194QAV6"/>
<feature type="domain" description="Ig-like" evidence="5">
    <location>
        <begin position="145"/>
        <end position="240"/>
    </location>
</feature>
<dbReference type="Pfam" id="PF13927">
    <property type="entry name" value="Ig_3"/>
    <property type="match status" value="1"/>
</dbReference>
<dbReference type="Proteomes" id="UP000053268">
    <property type="component" value="Unassembled WGS sequence"/>
</dbReference>
<evidence type="ECO:0000259" key="5">
    <source>
        <dbReference type="PROSITE" id="PS50835"/>
    </source>
</evidence>
<organism evidence="6 7">
    <name type="scientific">Papilio xuthus</name>
    <name type="common">Asian swallowtail butterfly</name>
    <dbReference type="NCBI Taxonomy" id="66420"/>
    <lineage>
        <taxon>Eukaryota</taxon>
        <taxon>Metazoa</taxon>
        <taxon>Ecdysozoa</taxon>
        <taxon>Arthropoda</taxon>
        <taxon>Hexapoda</taxon>
        <taxon>Insecta</taxon>
        <taxon>Pterygota</taxon>
        <taxon>Neoptera</taxon>
        <taxon>Endopterygota</taxon>
        <taxon>Lepidoptera</taxon>
        <taxon>Glossata</taxon>
        <taxon>Ditrysia</taxon>
        <taxon>Papilionoidea</taxon>
        <taxon>Papilionidae</taxon>
        <taxon>Papilioninae</taxon>
        <taxon>Papilio</taxon>
    </lineage>
</organism>
<feature type="domain" description="Ig-like" evidence="5">
    <location>
        <begin position="30"/>
        <end position="135"/>
    </location>
</feature>
<evidence type="ECO:0000313" key="6">
    <source>
        <dbReference type="EMBL" id="KPJ00556.1"/>
    </source>
</evidence>
<dbReference type="PROSITE" id="PS50835">
    <property type="entry name" value="IG_LIKE"/>
    <property type="match status" value="4"/>
</dbReference>
<dbReference type="InterPro" id="IPR013162">
    <property type="entry name" value="CD80_C2-set"/>
</dbReference>
<dbReference type="SMART" id="SM00409">
    <property type="entry name" value="IG"/>
    <property type="match status" value="4"/>
</dbReference>
<keyword evidence="4" id="KW-1133">Transmembrane helix</keyword>
<dbReference type="InterPro" id="IPR007110">
    <property type="entry name" value="Ig-like_dom"/>
</dbReference>
<keyword evidence="4" id="KW-0812">Transmembrane</keyword>
<dbReference type="InterPro" id="IPR013783">
    <property type="entry name" value="Ig-like_fold"/>
</dbReference>
<evidence type="ECO:0000256" key="1">
    <source>
        <dbReference type="ARBA" id="ARBA00004167"/>
    </source>
</evidence>
<proteinExistence type="predicted"/>
<dbReference type="PANTHER" id="PTHR23278:SF19">
    <property type="entry name" value="OBSCURIN"/>
    <property type="match status" value="1"/>
</dbReference>
<feature type="domain" description="Ig-like" evidence="5">
    <location>
        <begin position="246"/>
        <end position="342"/>
    </location>
</feature>
<dbReference type="STRING" id="66420.A0A194QAV6"/>
<accession>A0A194QAV6</accession>
<dbReference type="PANTHER" id="PTHR23278">
    <property type="entry name" value="SIDESTEP PROTEIN"/>
    <property type="match status" value="1"/>
</dbReference>
<dbReference type="SUPFAM" id="SSF48726">
    <property type="entry name" value="Immunoglobulin"/>
    <property type="match status" value="4"/>
</dbReference>
<feature type="transmembrane region" description="Helical" evidence="4">
    <location>
        <begin position="552"/>
        <end position="573"/>
    </location>
</feature>
<dbReference type="InterPro" id="IPR036179">
    <property type="entry name" value="Ig-like_dom_sf"/>
</dbReference>
<dbReference type="EMBL" id="KQ459463">
    <property type="protein sequence ID" value="KPJ00556.1"/>
    <property type="molecule type" value="Genomic_DNA"/>
</dbReference>
<dbReference type="InterPro" id="IPR003599">
    <property type="entry name" value="Ig_sub"/>
</dbReference>
<dbReference type="GO" id="GO:0016020">
    <property type="term" value="C:membrane"/>
    <property type="evidence" value="ECO:0007669"/>
    <property type="project" value="UniProtKB-SubCell"/>
</dbReference>
<protein>
    <submittedName>
        <fullName evidence="6">Nephrin</fullName>
    </submittedName>
</protein>